<organism evidence="7 8">
    <name type="scientific">Miscanthus lutarioriparius</name>
    <dbReference type="NCBI Taxonomy" id="422564"/>
    <lineage>
        <taxon>Eukaryota</taxon>
        <taxon>Viridiplantae</taxon>
        <taxon>Streptophyta</taxon>
        <taxon>Embryophyta</taxon>
        <taxon>Tracheophyta</taxon>
        <taxon>Spermatophyta</taxon>
        <taxon>Magnoliopsida</taxon>
        <taxon>Liliopsida</taxon>
        <taxon>Poales</taxon>
        <taxon>Poaceae</taxon>
        <taxon>PACMAD clade</taxon>
        <taxon>Panicoideae</taxon>
        <taxon>Andropogonodae</taxon>
        <taxon>Andropogoneae</taxon>
        <taxon>Saccharinae</taxon>
        <taxon>Miscanthus</taxon>
    </lineage>
</organism>
<dbReference type="EMBL" id="CAJGYO010000011">
    <property type="protein sequence ID" value="CAD6261389.1"/>
    <property type="molecule type" value="Genomic_DNA"/>
</dbReference>
<dbReference type="FunFam" id="3.40.50.720:FF:000213">
    <property type="entry name" value="Putative 2-hydroxyacid dehydrogenase"/>
    <property type="match status" value="1"/>
</dbReference>
<dbReference type="AlphaFoldDB" id="A0A811QWN5"/>
<evidence type="ECO:0000256" key="4">
    <source>
        <dbReference type="RuleBase" id="RU003719"/>
    </source>
</evidence>
<dbReference type="PANTHER" id="PTHR10996:SF216">
    <property type="entry name" value="GLYOXYLATE_HYDROXYPYRUVATE REDUCTASE HPR3"/>
    <property type="match status" value="1"/>
</dbReference>
<sequence length="337" mass="35762">MMASGGEPPATKVVLLLVPRVDASFHAALRERFHVLDFFASSERWPLPAFLAAAAAAPEPPRAAIVVGAGLIPVDAAFLDAVPSLRCVMCLAAGVDFIDLDECARRGVVVANSGRVFSADVADHAVGLLIDVLRRVSAAERFVRRGLWPVQGDHPLGSKIGGRRVGIVGLGNIGSQIAKRLQALGCTVCYNSRTRKDSVPYKYFTNVHDLAVESDVLVVACALNKATRHIISKDVLEALGKDGVIVNISRGANVDQAELVRALKEGRIAGAGLDVFENEPGGPGELFAMDNVVMTPHVAVFTAESMSDLRDHVVANLEAFFSGEPLLTPVLPHSPVN</sequence>
<feature type="domain" description="D-isomer specific 2-hydroxyacid dehydrogenase NAD-binding" evidence="6">
    <location>
        <begin position="126"/>
        <end position="299"/>
    </location>
</feature>
<dbReference type="InterPro" id="IPR006140">
    <property type="entry name" value="D-isomer_DH_NAD-bd"/>
</dbReference>
<dbReference type="InterPro" id="IPR036291">
    <property type="entry name" value="NAD(P)-bd_dom_sf"/>
</dbReference>
<comment type="similarity">
    <text evidence="4">Belongs to the D-isomer specific 2-hydroxyacid dehydrogenase family.</text>
</comment>
<dbReference type="GO" id="GO:0005829">
    <property type="term" value="C:cytosol"/>
    <property type="evidence" value="ECO:0007669"/>
    <property type="project" value="TreeGrafter"/>
</dbReference>
<dbReference type="GO" id="GO:0051287">
    <property type="term" value="F:NAD binding"/>
    <property type="evidence" value="ECO:0007669"/>
    <property type="project" value="InterPro"/>
</dbReference>
<evidence type="ECO:0000313" key="7">
    <source>
        <dbReference type="EMBL" id="CAD6261389.1"/>
    </source>
</evidence>
<dbReference type="OrthoDB" id="298012at2759"/>
<reference evidence="7" key="1">
    <citation type="submission" date="2020-10" db="EMBL/GenBank/DDBJ databases">
        <authorList>
            <person name="Han B."/>
            <person name="Lu T."/>
            <person name="Zhao Q."/>
            <person name="Huang X."/>
            <person name="Zhao Y."/>
        </authorList>
    </citation>
    <scope>NUCLEOTIDE SEQUENCE</scope>
</reference>
<dbReference type="Proteomes" id="UP000604825">
    <property type="component" value="Unassembled WGS sequence"/>
</dbReference>
<keyword evidence="1" id="KW-0521">NADP</keyword>
<protein>
    <recommendedName>
        <fullName evidence="9">Hydroxyphenylpyruvate reductase</fullName>
    </recommendedName>
</protein>
<proteinExistence type="inferred from homology"/>
<dbReference type="Pfam" id="PF00389">
    <property type="entry name" value="2-Hacid_dh"/>
    <property type="match status" value="1"/>
</dbReference>
<evidence type="ECO:0008006" key="9">
    <source>
        <dbReference type="Google" id="ProtNLM"/>
    </source>
</evidence>
<dbReference type="Gene3D" id="3.40.50.720">
    <property type="entry name" value="NAD(P)-binding Rossmann-like Domain"/>
    <property type="match status" value="2"/>
</dbReference>
<keyword evidence="8" id="KW-1185">Reference proteome</keyword>
<evidence type="ECO:0000256" key="3">
    <source>
        <dbReference type="ARBA" id="ARBA00023027"/>
    </source>
</evidence>
<gene>
    <name evidence="7" type="ORF">NCGR_LOCUS44810</name>
</gene>
<dbReference type="GO" id="GO:0016618">
    <property type="term" value="F:hydroxypyruvate reductase [NAD(P)H] activity"/>
    <property type="evidence" value="ECO:0007669"/>
    <property type="project" value="TreeGrafter"/>
</dbReference>
<evidence type="ECO:0000313" key="8">
    <source>
        <dbReference type="Proteomes" id="UP000604825"/>
    </source>
</evidence>
<dbReference type="SUPFAM" id="SSF52283">
    <property type="entry name" value="Formate/glycerate dehydrogenase catalytic domain-like"/>
    <property type="match status" value="1"/>
</dbReference>
<dbReference type="PANTHER" id="PTHR10996">
    <property type="entry name" value="2-HYDROXYACID DEHYDROGENASE-RELATED"/>
    <property type="match status" value="1"/>
</dbReference>
<accession>A0A811QWN5</accession>
<dbReference type="Pfam" id="PF02826">
    <property type="entry name" value="2-Hacid_dh_C"/>
    <property type="match status" value="1"/>
</dbReference>
<dbReference type="InterPro" id="IPR050223">
    <property type="entry name" value="D-isomer_2-hydroxyacid_DH"/>
</dbReference>
<evidence type="ECO:0000259" key="6">
    <source>
        <dbReference type="Pfam" id="PF02826"/>
    </source>
</evidence>
<keyword evidence="2 4" id="KW-0560">Oxidoreductase</keyword>
<name>A0A811QWN5_9POAL</name>
<evidence type="ECO:0000256" key="1">
    <source>
        <dbReference type="ARBA" id="ARBA00022857"/>
    </source>
</evidence>
<dbReference type="GO" id="GO:0030267">
    <property type="term" value="F:glyoxylate reductase (NADPH) activity"/>
    <property type="evidence" value="ECO:0007669"/>
    <property type="project" value="TreeGrafter"/>
</dbReference>
<evidence type="ECO:0000259" key="5">
    <source>
        <dbReference type="Pfam" id="PF00389"/>
    </source>
</evidence>
<dbReference type="InterPro" id="IPR006139">
    <property type="entry name" value="D-isomer_2_OHA_DH_cat_dom"/>
</dbReference>
<comment type="caution">
    <text evidence="7">The sequence shown here is derived from an EMBL/GenBank/DDBJ whole genome shotgun (WGS) entry which is preliminary data.</text>
</comment>
<keyword evidence="3" id="KW-0520">NAD</keyword>
<evidence type="ECO:0000256" key="2">
    <source>
        <dbReference type="ARBA" id="ARBA00023002"/>
    </source>
</evidence>
<dbReference type="SUPFAM" id="SSF51735">
    <property type="entry name" value="NAD(P)-binding Rossmann-fold domains"/>
    <property type="match status" value="1"/>
</dbReference>
<feature type="domain" description="D-isomer specific 2-hydroxyacid dehydrogenase catalytic" evidence="5">
    <location>
        <begin position="62"/>
        <end position="330"/>
    </location>
</feature>
<dbReference type="CDD" id="cd12156">
    <property type="entry name" value="HPPR"/>
    <property type="match status" value="1"/>
</dbReference>